<name>A0A9P6SWL5_9FUNG</name>
<keyword evidence="2 4" id="KW-0863">Zinc-finger</keyword>
<dbReference type="Proteomes" id="UP000703661">
    <property type="component" value="Unassembled WGS sequence"/>
</dbReference>
<keyword evidence="3" id="KW-0862">Zinc</keyword>
<evidence type="ECO:0000313" key="7">
    <source>
        <dbReference type="EMBL" id="KAG0008618.1"/>
    </source>
</evidence>
<dbReference type="Gene3D" id="3.30.160.60">
    <property type="entry name" value="Classic Zinc Finger"/>
    <property type="match status" value="2"/>
</dbReference>
<dbReference type="OrthoDB" id="4748970at2759"/>
<evidence type="ECO:0000259" key="6">
    <source>
        <dbReference type="PROSITE" id="PS50157"/>
    </source>
</evidence>
<dbReference type="GO" id="GO:0000978">
    <property type="term" value="F:RNA polymerase II cis-regulatory region sequence-specific DNA binding"/>
    <property type="evidence" value="ECO:0007669"/>
    <property type="project" value="TreeGrafter"/>
</dbReference>
<dbReference type="PANTHER" id="PTHR23235:SF120">
    <property type="entry name" value="KRUPPEL-LIKE FACTOR 15"/>
    <property type="match status" value="1"/>
</dbReference>
<evidence type="ECO:0000256" key="5">
    <source>
        <dbReference type="SAM" id="MobiDB-lite"/>
    </source>
</evidence>
<gene>
    <name evidence="7" type="ORF">BGZ80_003249</name>
</gene>
<keyword evidence="1" id="KW-0479">Metal-binding</keyword>
<dbReference type="InterPro" id="IPR036236">
    <property type="entry name" value="Znf_C2H2_sf"/>
</dbReference>
<evidence type="ECO:0000256" key="2">
    <source>
        <dbReference type="ARBA" id="ARBA00022771"/>
    </source>
</evidence>
<feature type="domain" description="C2H2-type" evidence="6">
    <location>
        <begin position="295"/>
        <end position="322"/>
    </location>
</feature>
<dbReference type="PANTHER" id="PTHR23235">
    <property type="entry name" value="KRUEPPEL-LIKE TRANSCRIPTION FACTOR"/>
    <property type="match status" value="1"/>
</dbReference>
<dbReference type="AlphaFoldDB" id="A0A9P6SWL5"/>
<feature type="region of interest" description="Disordered" evidence="5">
    <location>
        <begin position="253"/>
        <end position="278"/>
    </location>
</feature>
<dbReference type="SUPFAM" id="SSF57667">
    <property type="entry name" value="beta-beta-alpha zinc fingers"/>
    <property type="match status" value="2"/>
</dbReference>
<accession>A0A9P6SWL5</accession>
<dbReference type="Pfam" id="PF00096">
    <property type="entry name" value="zf-C2H2"/>
    <property type="match status" value="3"/>
</dbReference>
<dbReference type="PROSITE" id="PS00028">
    <property type="entry name" value="ZINC_FINGER_C2H2_1"/>
    <property type="match status" value="2"/>
</dbReference>
<dbReference type="PROSITE" id="PS50157">
    <property type="entry name" value="ZINC_FINGER_C2H2_2"/>
    <property type="match status" value="2"/>
</dbReference>
<feature type="domain" description="C2H2-type" evidence="6">
    <location>
        <begin position="323"/>
        <end position="358"/>
    </location>
</feature>
<evidence type="ECO:0000256" key="1">
    <source>
        <dbReference type="ARBA" id="ARBA00022723"/>
    </source>
</evidence>
<sequence length="405" mass="44548">MDNFSMALDSDIGLFDDCCDQSAIPSFTPHVVAHVSAANNTTFATAGQTFGNNNSYSFPSNDLAAVTWDVAPTKAQLQQLFNSALSDTSATNIMDFTPELSPAMDLATPAANQLRSPFAFDTLGLDELGSSPSIGYQSPMDHQQAFGSQHSQESFDFDFGLDLLPKNTTTWPTQTDFDLFPENSNNNSPSVSSLEQLLMRPVPGEAELSVFEESPLESDLDYFSPLDSCAASPVLGDYTGLFGKSNEAATGAVSSGYQGSGFQPPKRRRRRRATTEDAARVFEDDENDPNARARYKCSVCEKTFSRPFNLRSHRATHAGVKPFVCSHVDEKGEACSWSFARRHDLERHMRSRHSGEKLFKCKTCGAECGRNDAFKRHLQRHAACGMAAMLEQQQQQQQQEQQNGA</sequence>
<evidence type="ECO:0000256" key="4">
    <source>
        <dbReference type="PROSITE-ProRule" id="PRU00042"/>
    </source>
</evidence>
<comment type="caution">
    <text evidence="7">The sequence shown here is derived from an EMBL/GenBank/DDBJ whole genome shotgun (WGS) entry which is preliminary data.</text>
</comment>
<dbReference type="InterPro" id="IPR013087">
    <property type="entry name" value="Znf_C2H2_type"/>
</dbReference>
<evidence type="ECO:0000256" key="3">
    <source>
        <dbReference type="ARBA" id="ARBA00022833"/>
    </source>
</evidence>
<reference evidence="7" key="1">
    <citation type="journal article" date="2020" name="Fungal Divers.">
        <title>Resolving the Mortierellaceae phylogeny through synthesis of multi-gene phylogenetics and phylogenomics.</title>
        <authorList>
            <person name="Vandepol N."/>
            <person name="Liber J."/>
            <person name="Desiro A."/>
            <person name="Na H."/>
            <person name="Kennedy M."/>
            <person name="Barry K."/>
            <person name="Grigoriev I.V."/>
            <person name="Miller A.N."/>
            <person name="O'Donnell K."/>
            <person name="Stajich J.E."/>
            <person name="Bonito G."/>
        </authorList>
    </citation>
    <scope>NUCLEOTIDE SEQUENCE</scope>
    <source>
        <strain evidence="7">NRRL 2769</strain>
    </source>
</reference>
<dbReference type="GO" id="GO:0008270">
    <property type="term" value="F:zinc ion binding"/>
    <property type="evidence" value="ECO:0007669"/>
    <property type="project" value="UniProtKB-KW"/>
</dbReference>
<organism evidence="7 8">
    <name type="scientific">Entomortierella chlamydospora</name>
    <dbReference type="NCBI Taxonomy" id="101097"/>
    <lineage>
        <taxon>Eukaryota</taxon>
        <taxon>Fungi</taxon>
        <taxon>Fungi incertae sedis</taxon>
        <taxon>Mucoromycota</taxon>
        <taxon>Mortierellomycotina</taxon>
        <taxon>Mortierellomycetes</taxon>
        <taxon>Mortierellales</taxon>
        <taxon>Mortierellaceae</taxon>
        <taxon>Entomortierella</taxon>
    </lineage>
</organism>
<protein>
    <recommendedName>
        <fullName evidence="6">C2H2-type domain-containing protein</fullName>
    </recommendedName>
</protein>
<evidence type="ECO:0000313" key="8">
    <source>
        <dbReference type="Proteomes" id="UP000703661"/>
    </source>
</evidence>
<dbReference type="GO" id="GO:0000981">
    <property type="term" value="F:DNA-binding transcription factor activity, RNA polymerase II-specific"/>
    <property type="evidence" value="ECO:0007669"/>
    <property type="project" value="TreeGrafter"/>
</dbReference>
<proteinExistence type="predicted"/>
<dbReference type="EMBL" id="JAAAID010001850">
    <property type="protein sequence ID" value="KAG0008618.1"/>
    <property type="molecule type" value="Genomic_DNA"/>
</dbReference>
<keyword evidence="8" id="KW-1185">Reference proteome</keyword>
<dbReference type="SMART" id="SM00355">
    <property type="entry name" value="ZnF_C2H2"/>
    <property type="match status" value="3"/>
</dbReference>